<name>A0A1B1W272_9CAUD</name>
<proteinExistence type="predicted"/>
<dbReference type="Proteomes" id="UP000202982">
    <property type="component" value="Segment"/>
</dbReference>
<keyword evidence="3" id="KW-1185">Reference proteome</keyword>
<dbReference type="RefSeq" id="YP_009322775.1">
    <property type="nucleotide sequence ID" value="NC_031924.1"/>
</dbReference>
<dbReference type="OrthoDB" id="21071at10239"/>
<reference evidence="2" key="1">
    <citation type="submission" date="2016-09" db="EMBL/GenBank/DDBJ databases">
        <authorList>
            <person name="Liu Y."/>
            <person name="Bai C."/>
            <person name="Tong Y."/>
            <person name="Mi Z."/>
            <person name="An X."/>
            <person name="Huang Y."/>
            <person name="Li P."/>
            <person name="Yuan X."/>
            <person name="Niu W."/>
            <person name="Liu H."/>
        </authorList>
    </citation>
    <scope>NUCLEOTIDE SEQUENCE</scope>
</reference>
<evidence type="ECO:0000313" key="2">
    <source>
        <dbReference type="EMBL" id="ANW46763.1"/>
    </source>
</evidence>
<dbReference type="KEGG" id="vg:30308661"/>
<dbReference type="EMBL" id="KX523699">
    <property type="protein sequence ID" value="ANW46763.1"/>
    <property type="molecule type" value="Genomic_DNA"/>
</dbReference>
<sequence>MSKWIKCSEMLPGNGCTDKEFLVYETLNNAVQHDYYIVPDDGRKPFWNHYGKYVTHWMPLPEPPQE</sequence>
<feature type="domain" description="DUF551" evidence="1">
    <location>
        <begin position="3"/>
        <end position="65"/>
    </location>
</feature>
<protein>
    <recommendedName>
        <fullName evidence="1">DUF551 domain-containing protein</fullName>
    </recommendedName>
</protein>
<dbReference type="Pfam" id="PF04448">
    <property type="entry name" value="DUF551"/>
    <property type="match status" value="1"/>
</dbReference>
<dbReference type="GeneID" id="30308661"/>
<dbReference type="InterPro" id="IPR007539">
    <property type="entry name" value="DUF551"/>
</dbReference>
<organism evidence="2 3">
    <name type="scientific">Salmonella phage IME207</name>
    <dbReference type="NCBI Taxonomy" id="1873985"/>
    <lineage>
        <taxon>Viruses</taxon>
        <taxon>Duplodnaviria</taxon>
        <taxon>Heunggongvirae</taxon>
        <taxon>Uroviricota</taxon>
        <taxon>Caudoviricetes</taxon>
        <taxon>Shuimuvirus</taxon>
        <taxon>Shuimuvirus IME207</taxon>
    </lineage>
</organism>
<accession>A0A1B1W272</accession>
<evidence type="ECO:0000313" key="3">
    <source>
        <dbReference type="Proteomes" id="UP000202982"/>
    </source>
</evidence>
<evidence type="ECO:0000259" key="1">
    <source>
        <dbReference type="Pfam" id="PF04448"/>
    </source>
</evidence>